<organism evidence="2 3">
    <name type="scientific">Columba livia</name>
    <name type="common">Rock dove</name>
    <dbReference type="NCBI Taxonomy" id="8932"/>
    <lineage>
        <taxon>Eukaryota</taxon>
        <taxon>Metazoa</taxon>
        <taxon>Chordata</taxon>
        <taxon>Craniata</taxon>
        <taxon>Vertebrata</taxon>
        <taxon>Euteleostomi</taxon>
        <taxon>Archelosauria</taxon>
        <taxon>Archosauria</taxon>
        <taxon>Dinosauria</taxon>
        <taxon>Saurischia</taxon>
        <taxon>Theropoda</taxon>
        <taxon>Coelurosauria</taxon>
        <taxon>Aves</taxon>
        <taxon>Neognathae</taxon>
        <taxon>Neoaves</taxon>
        <taxon>Columbimorphae</taxon>
        <taxon>Columbiformes</taxon>
        <taxon>Columbidae</taxon>
        <taxon>Columba</taxon>
    </lineage>
</organism>
<accession>A0A2I0LMQ6</accession>
<reference evidence="2 3" key="1">
    <citation type="journal article" date="2013" name="Science">
        <title>Genomic diversity and evolution of the head crest in the rock pigeon.</title>
        <authorList>
            <person name="Shapiro M.D."/>
            <person name="Kronenberg Z."/>
            <person name="Li C."/>
            <person name="Domyan E.T."/>
            <person name="Pan H."/>
            <person name="Campbell M."/>
            <person name="Tan H."/>
            <person name="Huff C.D."/>
            <person name="Hu H."/>
            <person name="Vickrey A.I."/>
            <person name="Nielsen S.C."/>
            <person name="Stringham S.A."/>
            <person name="Hu H."/>
            <person name="Willerslev E."/>
            <person name="Gilbert M.T."/>
            <person name="Yandell M."/>
            <person name="Zhang G."/>
            <person name="Wang J."/>
        </authorList>
    </citation>
    <scope>NUCLEOTIDE SEQUENCE [LARGE SCALE GENOMIC DNA]</scope>
    <source>
        <tissue evidence="2">Blood</tissue>
    </source>
</reference>
<evidence type="ECO:0000256" key="1">
    <source>
        <dbReference type="SAM" id="MobiDB-lite"/>
    </source>
</evidence>
<dbReference type="InParanoid" id="A0A2I0LMQ6"/>
<proteinExistence type="predicted"/>
<comment type="caution">
    <text evidence="2">The sequence shown here is derived from an EMBL/GenBank/DDBJ whole genome shotgun (WGS) entry which is preliminary data.</text>
</comment>
<sequence length="112" mass="12054">MDLGAPWTRTLDAHPGRPVGGRPVPIPRTAHPEPRSLLQSLRVPARLHPGFHSVARAGTGSLVPPCPSRARRVWRSAASPPQFAGLEKVRTPSCCSLGDRLCGVLIFQLLIV</sequence>
<gene>
    <name evidence="2" type="ORF">A306_00013885</name>
</gene>
<evidence type="ECO:0000313" key="2">
    <source>
        <dbReference type="EMBL" id="PKK18710.1"/>
    </source>
</evidence>
<dbReference type="Proteomes" id="UP000053872">
    <property type="component" value="Unassembled WGS sequence"/>
</dbReference>
<protein>
    <submittedName>
        <fullName evidence="2">Uncharacterized protein</fullName>
    </submittedName>
</protein>
<feature type="region of interest" description="Disordered" evidence="1">
    <location>
        <begin position="1"/>
        <end position="30"/>
    </location>
</feature>
<dbReference type="AlphaFoldDB" id="A0A2I0LMQ6"/>
<evidence type="ECO:0000313" key="3">
    <source>
        <dbReference type="Proteomes" id="UP000053872"/>
    </source>
</evidence>
<name>A0A2I0LMQ6_COLLI</name>
<keyword evidence="3" id="KW-1185">Reference proteome</keyword>
<dbReference type="EMBL" id="AKCR02000186">
    <property type="protein sequence ID" value="PKK18710.1"/>
    <property type="molecule type" value="Genomic_DNA"/>
</dbReference>